<protein>
    <submittedName>
        <fullName evidence="5">Down syndrome cell adhesion molecule-like protein Dscam2</fullName>
    </submittedName>
</protein>
<feature type="compositionally biased region" description="Low complexity" evidence="3">
    <location>
        <begin position="250"/>
        <end position="301"/>
    </location>
</feature>
<dbReference type="GO" id="GO:0098609">
    <property type="term" value="P:cell-cell adhesion"/>
    <property type="evidence" value="ECO:0007669"/>
    <property type="project" value="TreeGrafter"/>
</dbReference>
<dbReference type="SMART" id="SM00409">
    <property type="entry name" value="IG"/>
    <property type="match status" value="2"/>
</dbReference>
<dbReference type="Proteomes" id="UP000094527">
    <property type="component" value="Unassembled WGS sequence"/>
</dbReference>
<dbReference type="SUPFAM" id="SSF48726">
    <property type="entry name" value="Immunoglobulin"/>
    <property type="match status" value="3"/>
</dbReference>
<comment type="caution">
    <text evidence="5">The sequence shown here is derived from an EMBL/GenBank/DDBJ whole genome shotgun (WGS) entry which is preliminary data.</text>
</comment>
<gene>
    <name evidence="5" type="ORF">Ocin01_04642</name>
</gene>
<evidence type="ECO:0000256" key="3">
    <source>
        <dbReference type="SAM" id="MobiDB-lite"/>
    </source>
</evidence>
<dbReference type="PANTHER" id="PTHR44170">
    <property type="entry name" value="PROTEIN SIDEKICK"/>
    <property type="match status" value="1"/>
</dbReference>
<dbReference type="PROSITE" id="PS50835">
    <property type="entry name" value="IG_LIKE"/>
    <property type="match status" value="1"/>
</dbReference>
<accession>A0A1D2N9Z4</accession>
<sequence>MLVKQSYETQVQVPRTVNGFPAILECVVNPSYMRDYVLVTSWVRDKSYNILPTASIESSDNKYHMMSDGRLLIWQVGPQDARFTYQCRTLHRLTGQTSVSPPGKLVTFDLDRPSRPMIQYRMSSIVAKENEQVVLPCFAHGLPQPSYRYGIFYPLMKPEKERLRNLYIFTPPFQETCEHSSVLVGRKKRETTSSHNLIMPFHKQSQCSKWFKKEGIRLTSVIDDSTDESGHNFMFLSSSSDSSRNIQQQHQSSVSSSSSYRHDSSSNSHSILSPNSNSGLDSSSNIGGASSSSGSNSESSSTAILATSSGMRLRHGALIINSVKVANKGLYLCNVSNSEGSELLEVELIVRSPLTVNLHPKKLSVDLGKSAEFTCSIVSGDSQSSSSSTVHWLKDGVPFTLRCRNKWGKQSEVYWSQQNYHSICDQRRPRHVSMYWQE</sequence>
<dbReference type="OrthoDB" id="152385at2759"/>
<dbReference type="AlphaFoldDB" id="A0A1D2N9Z4"/>
<evidence type="ECO:0000256" key="1">
    <source>
        <dbReference type="ARBA" id="ARBA00022737"/>
    </source>
</evidence>
<keyword evidence="1" id="KW-0677">Repeat</keyword>
<name>A0A1D2N9Z4_ORCCI</name>
<dbReference type="STRING" id="48709.A0A1D2N9Z4"/>
<dbReference type="InterPro" id="IPR007110">
    <property type="entry name" value="Ig-like_dom"/>
</dbReference>
<proteinExistence type="predicted"/>
<reference evidence="5 6" key="1">
    <citation type="journal article" date="2016" name="Genome Biol. Evol.">
        <title>Gene Family Evolution Reflects Adaptation to Soil Environmental Stressors in the Genome of the Collembolan Orchesella cincta.</title>
        <authorList>
            <person name="Faddeeva-Vakhrusheva A."/>
            <person name="Derks M.F."/>
            <person name="Anvar S.Y."/>
            <person name="Agamennone V."/>
            <person name="Suring W."/>
            <person name="Smit S."/>
            <person name="van Straalen N.M."/>
            <person name="Roelofs D."/>
        </authorList>
    </citation>
    <scope>NUCLEOTIDE SEQUENCE [LARGE SCALE GENOMIC DNA]</scope>
    <source>
        <tissue evidence="5">Mixed pool</tissue>
    </source>
</reference>
<feature type="region of interest" description="Disordered" evidence="3">
    <location>
        <begin position="238"/>
        <end position="301"/>
    </location>
</feature>
<dbReference type="InterPro" id="IPR036179">
    <property type="entry name" value="Ig-like_dom_sf"/>
</dbReference>
<dbReference type="InterPro" id="IPR013783">
    <property type="entry name" value="Ig-like_fold"/>
</dbReference>
<keyword evidence="6" id="KW-1185">Reference proteome</keyword>
<dbReference type="Gene3D" id="2.60.40.10">
    <property type="entry name" value="Immunoglobulins"/>
    <property type="match status" value="2"/>
</dbReference>
<feature type="domain" description="Ig-like" evidence="4">
    <location>
        <begin position="353"/>
        <end position="396"/>
    </location>
</feature>
<evidence type="ECO:0000259" key="4">
    <source>
        <dbReference type="PROSITE" id="PS50835"/>
    </source>
</evidence>
<dbReference type="GO" id="GO:0016020">
    <property type="term" value="C:membrane"/>
    <property type="evidence" value="ECO:0007669"/>
    <property type="project" value="UniProtKB-SubCell"/>
</dbReference>
<evidence type="ECO:0000256" key="2">
    <source>
        <dbReference type="ARBA" id="ARBA00023157"/>
    </source>
</evidence>
<keyword evidence="2" id="KW-1015">Disulfide bond</keyword>
<evidence type="ECO:0000313" key="5">
    <source>
        <dbReference type="EMBL" id="ODN02074.1"/>
    </source>
</evidence>
<dbReference type="EMBL" id="LJIJ01000126">
    <property type="protein sequence ID" value="ODN02074.1"/>
    <property type="molecule type" value="Genomic_DNA"/>
</dbReference>
<evidence type="ECO:0000313" key="6">
    <source>
        <dbReference type="Proteomes" id="UP000094527"/>
    </source>
</evidence>
<dbReference type="InterPro" id="IPR003599">
    <property type="entry name" value="Ig_sub"/>
</dbReference>
<dbReference type="PANTHER" id="PTHR44170:SF6">
    <property type="entry name" value="CONTACTIN"/>
    <property type="match status" value="1"/>
</dbReference>
<organism evidence="5 6">
    <name type="scientific">Orchesella cincta</name>
    <name type="common">Springtail</name>
    <name type="synonym">Podura cincta</name>
    <dbReference type="NCBI Taxonomy" id="48709"/>
    <lineage>
        <taxon>Eukaryota</taxon>
        <taxon>Metazoa</taxon>
        <taxon>Ecdysozoa</taxon>
        <taxon>Arthropoda</taxon>
        <taxon>Hexapoda</taxon>
        <taxon>Collembola</taxon>
        <taxon>Entomobryomorpha</taxon>
        <taxon>Entomobryoidea</taxon>
        <taxon>Orchesellidae</taxon>
        <taxon>Orchesellinae</taxon>
        <taxon>Orchesella</taxon>
    </lineage>
</organism>